<reference evidence="2 3" key="1">
    <citation type="submission" date="2019-06" db="EMBL/GenBank/DDBJ databases">
        <title>Metagenome assembled Genome of Spiribacter salinus SL48-SHIP from the microbial mat of Salt Lake 48 (Novosibirsk region, Russia).</title>
        <authorList>
            <person name="Shipova A."/>
            <person name="Rozanov A.S."/>
            <person name="Bryanskaya A.V."/>
            <person name="Peltek S.E."/>
        </authorList>
    </citation>
    <scope>NUCLEOTIDE SEQUENCE [LARGE SCALE GENOMIC DNA]</scope>
    <source>
        <strain evidence="2">SL48-SHIP-2</strain>
    </source>
</reference>
<organism evidence="2 3">
    <name type="scientific">Spiribacter salinus</name>
    <dbReference type="NCBI Taxonomy" id="1335746"/>
    <lineage>
        <taxon>Bacteria</taxon>
        <taxon>Pseudomonadati</taxon>
        <taxon>Pseudomonadota</taxon>
        <taxon>Gammaproteobacteria</taxon>
        <taxon>Chromatiales</taxon>
        <taxon>Ectothiorhodospiraceae</taxon>
        <taxon>Spiribacter</taxon>
    </lineage>
</organism>
<accession>A0A540VNK0</accession>
<sequence length="267" mass="26955">MNIGIASRWLAGFGLVAGLSVGLAANVSAAPVFEVTPSALGSASAPFDSDFINGQSSSLLQLDAGNEQVNGAGWIAFTGFAAPGGGTVLGSGLNNDYQLWVTYEYTTQLLSGTFGAAGSNYAVTALSFEIFGSEGLGTSFTQADASDGQAATVTVDGNPAQKIGEGSLINGEAAFTAGGGASFNAVTTYSNTPFGATFFTDPVPFYNVSFNEFNNTSQGLEESGDLISINSASGGVDFNRVPEPTTLGLLGLGLLGFSVGASRRRGA</sequence>
<gene>
    <name evidence="2" type="primary">pepA</name>
    <name evidence="2" type="ORF">FKY71_14325</name>
</gene>
<evidence type="ECO:0000313" key="2">
    <source>
        <dbReference type="EMBL" id="TQE98344.1"/>
    </source>
</evidence>
<dbReference type="NCBIfam" id="NF033554">
    <property type="entry name" value="floc_PepA"/>
    <property type="match status" value="1"/>
</dbReference>
<evidence type="ECO:0000313" key="3">
    <source>
        <dbReference type="Proteomes" id="UP000315400"/>
    </source>
</evidence>
<dbReference type="AlphaFoldDB" id="A0A540VNK0"/>
<evidence type="ECO:0000259" key="1">
    <source>
        <dbReference type="Pfam" id="PF07589"/>
    </source>
</evidence>
<dbReference type="Proteomes" id="UP000315400">
    <property type="component" value="Unassembled WGS sequence"/>
</dbReference>
<comment type="caution">
    <text evidence="2">The sequence shown here is derived from an EMBL/GenBank/DDBJ whole genome shotgun (WGS) entry which is preliminary data.</text>
</comment>
<protein>
    <submittedName>
        <fullName evidence="2">Flocculation-associated PEP-CTERM protein PepA</fullName>
    </submittedName>
</protein>
<dbReference type="Pfam" id="PF07589">
    <property type="entry name" value="PEP-CTERM"/>
    <property type="match status" value="1"/>
</dbReference>
<proteinExistence type="predicted"/>
<feature type="domain" description="Ice-binding protein C-terminal" evidence="1">
    <location>
        <begin position="241"/>
        <end position="264"/>
    </location>
</feature>
<dbReference type="NCBIfam" id="TIGR02595">
    <property type="entry name" value="PEP_CTERM"/>
    <property type="match status" value="1"/>
</dbReference>
<name>A0A540VNK0_9GAMM</name>
<dbReference type="EMBL" id="VIFK01000220">
    <property type="protein sequence ID" value="TQE98344.1"/>
    <property type="molecule type" value="Genomic_DNA"/>
</dbReference>
<dbReference type="InterPro" id="IPR013424">
    <property type="entry name" value="Ice-binding_C"/>
</dbReference>